<accession>A0ABW6A2N7</accession>
<keyword evidence="1" id="KW-0732">Signal</keyword>
<proteinExistence type="predicted"/>
<keyword evidence="3" id="KW-1185">Reference proteome</keyword>
<gene>
    <name evidence="2" type="ORF">ACFS6H_06135</name>
</gene>
<dbReference type="InterPro" id="IPR026444">
    <property type="entry name" value="Secre_tail"/>
</dbReference>
<organism evidence="2 3">
    <name type="scientific">Terrimonas rubra</name>
    <dbReference type="NCBI Taxonomy" id="1035890"/>
    <lineage>
        <taxon>Bacteria</taxon>
        <taxon>Pseudomonadati</taxon>
        <taxon>Bacteroidota</taxon>
        <taxon>Chitinophagia</taxon>
        <taxon>Chitinophagales</taxon>
        <taxon>Chitinophagaceae</taxon>
        <taxon>Terrimonas</taxon>
    </lineage>
</organism>
<comment type="caution">
    <text evidence="2">The sequence shown here is derived from an EMBL/GenBank/DDBJ whole genome shotgun (WGS) entry which is preliminary data.</text>
</comment>
<protein>
    <submittedName>
        <fullName evidence="2">T9SS type A sorting domain-containing protein</fullName>
    </submittedName>
</protein>
<dbReference type="RefSeq" id="WP_386096318.1">
    <property type="nucleotide sequence ID" value="NZ_JBHUOZ010000001.1"/>
</dbReference>
<feature type="chain" id="PRO_5045183427" evidence="1">
    <location>
        <begin position="22"/>
        <end position="406"/>
    </location>
</feature>
<feature type="signal peptide" evidence="1">
    <location>
        <begin position="1"/>
        <end position="21"/>
    </location>
</feature>
<dbReference type="NCBIfam" id="TIGR04183">
    <property type="entry name" value="Por_Secre_tail"/>
    <property type="match status" value="1"/>
</dbReference>
<evidence type="ECO:0000313" key="2">
    <source>
        <dbReference type="EMBL" id="MFD2919284.1"/>
    </source>
</evidence>
<name>A0ABW6A2N7_9BACT</name>
<dbReference type="EMBL" id="JBHUOZ010000001">
    <property type="protein sequence ID" value="MFD2919284.1"/>
    <property type="molecule type" value="Genomic_DNA"/>
</dbReference>
<evidence type="ECO:0000313" key="3">
    <source>
        <dbReference type="Proteomes" id="UP001597511"/>
    </source>
</evidence>
<reference evidence="3" key="1">
    <citation type="journal article" date="2019" name="Int. J. Syst. Evol. Microbiol.">
        <title>The Global Catalogue of Microorganisms (GCM) 10K type strain sequencing project: providing services to taxonomists for standard genome sequencing and annotation.</title>
        <authorList>
            <consortium name="The Broad Institute Genomics Platform"/>
            <consortium name="The Broad Institute Genome Sequencing Center for Infectious Disease"/>
            <person name="Wu L."/>
            <person name="Ma J."/>
        </authorList>
    </citation>
    <scope>NUCLEOTIDE SEQUENCE [LARGE SCALE GENOMIC DNA]</scope>
    <source>
        <strain evidence="3">KCTC 23299</strain>
    </source>
</reference>
<evidence type="ECO:0000256" key="1">
    <source>
        <dbReference type="SAM" id="SignalP"/>
    </source>
</evidence>
<dbReference type="Proteomes" id="UP001597511">
    <property type="component" value="Unassembled WGS sequence"/>
</dbReference>
<sequence length="406" mass="44069">MYKKIYSLLMLVFFVTGNVDAQTQFWSDNFEDAGSPSSGSRVTSIAEFISCTTPTLAYFKRTTGAEISPIVFSGFSGTKFWAAMDIDRGPGCGGNNTISAAQSITWSGINITGKTGMTFRGLFGANSTAIFQGLPFLPSADSMAVSYRIDGGAWIKIVGVHCNDNTANGGTVGFDLNGDRIGDGGANTLGNTLSEITANIPGTGNTLDLRFNIFLNNQQPGAMAFDNFRLFSSSSLPVTWASFTAGKQGDHIALDWSTATEQNTKEFVVQHKTGTGNWNNIAVISAAGNSNALRNYNYTHLYPVNGVNYYRIQQTDLDEKSSFTDIQLVKFTNSSPAFVIKENPVVNGIIKVQLHQPADLFLYDMQGRLIWQQQQASGLISIPVQRNPAGLYTLRTKDDSKKIVLQ</sequence>